<dbReference type="PANTHER" id="PTHR37451">
    <property type="entry name" value="MARVEL DOMAIN"/>
    <property type="match status" value="1"/>
</dbReference>
<organism evidence="3 4">
    <name type="scientific">Somion occarium</name>
    <dbReference type="NCBI Taxonomy" id="3059160"/>
    <lineage>
        <taxon>Eukaryota</taxon>
        <taxon>Fungi</taxon>
        <taxon>Dikarya</taxon>
        <taxon>Basidiomycota</taxon>
        <taxon>Agaricomycotina</taxon>
        <taxon>Agaricomycetes</taxon>
        <taxon>Polyporales</taxon>
        <taxon>Cerrenaceae</taxon>
        <taxon>Somion</taxon>
    </lineage>
</organism>
<feature type="transmembrane region" description="Helical" evidence="2">
    <location>
        <begin position="67"/>
        <end position="86"/>
    </location>
</feature>
<evidence type="ECO:0000256" key="2">
    <source>
        <dbReference type="SAM" id="Phobius"/>
    </source>
</evidence>
<gene>
    <name evidence="3" type="ORF">GFSPODELE1_LOCUS3656</name>
</gene>
<reference evidence="4" key="1">
    <citation type="submission" date="2024-04" db="EMBL/GenBank/DDBJ databases">
        <authorList>
            <person name="Shaw F."/>
            <person name="Minotto A."/>
        </authorList>
    </citation>
    <scope>NUCLEOTIDE SEQUENCE [LARGE SCALE GENOMIC DNA]</scope>
</reference>
<keyword evidence="2" id="KW-0812">Transmembrane</keyword>
<protein>
    <recommendedName>
        <fullName evidence="5">MARVEL domain-containing protein</fullName>
    </recommendedName>
</protein>
<evidence type="ECO:0000313" key="3">
    <source>
        <dbReference type="EMBL" id="CAL1701575.1"/>
    </source>
</evidence>
<keyword evidence="4" id="KW-1185">Reference proteome</keyword>
<dbReference type="EMBL" id="OZ037945">
    <property type="protein sequence ID" value="CAL1701575.1"/>
    <property type="molecule type" value="Genomic_DNA"/>
</dbReference>
<evidence type="ECO:0000313" key="4">
    <source>
        <dbReference type="Proteomes" id="UP001497453"/>
    </source>
</evidence>
<accession>A0ABP1D109</accession>
<feature type="transmembrane region" description="Helical" evidence="2">
    <location>
        <begin position="6"/>
        <end position="26"/>
    </location>
</feature>
<dbReference type="PANTHER" id="PTHR37451:SF1">
    <property type="entry name" value="MARVEL DOMAIN-CONTAINING PROTEIN"/>
    <property type="match status" value="1"/>
</dbReference>
<feature type="transmembrane region" description="Helical" evidence="2">
    <location>
        <begin position="194"/>
        <end position="212"/>
    </location>
</feature>
<feature type="compositionally biased region" description="Pro residues" evidence="1">
    <location>
        <begin position="282"/>
        <end position="292"/>
    </location>
</feature>
<feature type="compositionally biased region" description="Low complexity" evidence="1">
    <location>
        <begin position="258"/>
        <end position="272"/>
    </location>
</feature>
<dbReference type="Proteomes" id="UP001497453">
    <property type="component" value="Chromosome 2"/>
</dbReference>
<evidence type="ECO:0000256" key="1">
    <source>
        <dbReference type="SAM" id="MobiDB-lite"/>
    </source>
</evidence>
<feature type="transmembrane region" description="Helical" evidence="2">
    <location>
        <begin position="139"/>
        <end position="159"/>
    </location>
</feature>
<feature type="region of interest" description="Disordered" evidence="1">
    <location>
        <begin position="239"/>
        <end position="292"/>
    </location>
</feature>
<name>A0ABP1D109_9APHY</name>
<sequence>MAEERSVLGCIIALAWPPLICSGLLFRRPHDRKVFTTGEGIRVAPSPRSYLPSYYIAMRIESKHLELARLVAFGTVSLFSVIILALSAHWIATTETKFVSPFYDPYAAFALAVSLLSLLTLPAMLIIDHIRKGAFTSKIIFELSWIGTLAILWLASAAVTSQVYANSTLTCWRNFTVIIVGCREAQAIQAFGHLNWLLLFFYSVGLAVLSLVSHNNGRDVWHYSVKDAQFATSVTSPAGTPGVYEPKDPMTGPSTQNVPVPQQTYYPQTVPQSSPYVGTPNTLPPQSYPQPA</sequence>
<keyword evidence="2" id="KW-0472">Membrane</keyword>
<feature type="transmembrane region" description="Helical" evidence="2">
    <location>
        <begin position="106"/>
        <end position="127"/>
    </location>
</feature>
<keyword evidence="2" id="KW-1133">Transmembrane helix</keyword>
<evidence type="ECO:0008006" key="5">
    <source>
        <dbReference type="Google" id="ProtNLM"/>
    </source>
</evidence>
<proteinExistence type="predicted"/>